<evidence type="ECO:0000313" key="3">
    <source>
        <dbReference type="Proteomes" id="UP000247569"/>
    </source>
</evidence>
<reference evidence="2 3" key="1">
    <citation type="submission" date="2018-05" db="EMBL/GenBank/DDBJ databases">
        <title>Genomic Encyclopedia of Type Strains, Phase IV (KMG-IV): sequencing the most valuable type-strain genomes for metagenomic binning, comparative biology and taxonomic classification.</title>
        <authorList>
            <person name="Goeker M."/>
        </authorList>
    </citation>
    <scope>NUCLEOTIDE SEQUENCE [LARGE SCALE GENOMIC DNA]</scope>
    <source>
        <strain evidence="2 3">DSM 44704</strain>
    </source>
</reference>
<gene>
    <name evidence="2" type="ORF">DFR70_11449</name>
</gene>
<dbReference type="Pfam" id="PF01593">
    <property type="entry name" value="Amino_oxidase"/>
    <property type="match status" value="1"/>
</dbReference>
<proteinExistence type="predicted"/>
<dbReference type="InterPro" id="IPR036188">
    <property type="entry name" value="FAD/NAD-bd_sf"/>
</dbReference>
<dbReference type="EMBL" id="QJKF01000014">
    <property type="protein sequence ID" value="PXX58367.1"/>
    <property type="molecule type" value="Genomic_DNA"/>
</dbReference>
<evidence type="ECO:0000313" key="2">
    <source>
        <dbReference type="EMBL" id="PXX58367.1"/>
    </source>
</evidence>
<dbReference type="AlphaFoldDB" id="A0A318JWB7"/>
<protein>
    <submittedName>
        <fullName evidence="2">Uncharacterized protein with NAD-binding domain and iron-sulfur cluster</fullName>
    </submittedName>
</protein>
<dbReference type="Gene3D" id="3.50.50.60">
    <property type="entry name" value="FAD/NAD(P)-binding domain"/>
    <property type="match status" value="1"/>
</dbReference>
<dbReference type="InterPro" id="IPR002937">
    <property type="entry name" value="Amino_oxidase"/>
</dbReference>
<dbReference type="PANTHER" id="PTHR42923:SF46">
    <property type="entry name" value="AMINE OXIDASE"/>
    <property type="match status" value="1"/>
</dbReference>
<dbReference type="SUPFAM" id="SSF51905">
    <property type="entry name" value="FAD/NAD(P)-binding domain"/>
    <property type="match status" value="1"/>
</dbReference>
<dbReference type="InterPro" id="IPR050464">
    <property type="entry name" value="Zeta_carotene_desat/Oxidored"/>
</dbReference>
<evidence type="ECO:0000259" key="1">
    <source>
        <dbReference type="Pfam" id="PF01593"/>
    </source>
</evidence>
<accession>A0A318JWB7</accession>
<comment type="caution">
    <text evidence="2">The sequence shown here is derived from an EMBL/GenBank/DDBJ whole genome shotgun (WGS) entry which is preliminary data.</text>
</comment>
<dbReference type="PROSITE" id="PS51318">
    <property type="entry name" value="TAT"/>
    <property type="match status" value="1"/>
</dbReference>
<organism evidence="2 3">
    <name type="scientific">Nocardia tenerifensis</name>
    <dbReference type="NCBI Taxonomy" id="228006"/>
    <lineage>
        <taxon>Bacteria</taxon>
        <taxon>Bacillati</taxon>
        <taxon>Actinomycetota</taxon>
        <taxon>Actinomycetes</taxon>
        <taxon>Mycobacteriales</taxon>
        <taxon>Nocardiaceae</taxon>
        <taxon>Nocardia</taxon>
    </lineage>
</organism>
<dbReference type="InterPro" id="IPR006311">
    <property type="entry name" value="TAT_signal"/>
</dbReference>
<name>A0A318JWB7_9NOCA</name>
<dbReference type="PANTHER" id="PTHR42923">
    <property type="entry name" value="PROTOPORPHYRINOGEN OXIDASE"/>
    <property type="match status" value="1"/>
</dbReference>
<sequence>MNGVGHVTAQYRDSAVSRRSVLRGAAGLAGVAGLAATATPAAAQVTRRRNGPPRNTVAVLGAGIGGLTAAHELAERGFAVTVFDRKELGGKSRTIPLPGTGADGRAPLPGEHGARGFTSFYHHVHDTMRRIPLPGTRKTVHDNLIPFSVNDPRYPRAGNLPDGFPLMFGFYFDPKQALTPEGLQRILIEGFVKNNLIPLPEAIHMAGRVVTYLTSSEERRFGQWEHVSWWDFVGAGSRSAQFQALAATGLTRALVAAKEYVASTRTMGNMMEGFFLALLAELTGGPKVYEVLNGPTNEAWLDPWLTLLRDMGVRFRPGHALDGFQTAGDRIDAARIRKPDGTIEPYRADWYVCAVPTDRARRLWSPEIRALDPDLGRMDELTVDWMSGMQMFVTEKLELGAGYNIYLDAPWRLTSYSQRAFWDVDYAAKYGDGTVHDGLTIDISDWDTPGILFGKPAKYCTREEIYQETWAQLAAALNDDGKVQLKDGIVRDWLLDPGISWQDGQNQSDEPLLINTIGSWAARPTAHTKIPNLFLAADYVRTNFDLATMEGANEAGRTAVNALLDAAGSAAARATLYTRESIPAFEPLRRMDAARFDAGQPNMFDLG</sequence>
<feature type="domain" description="Amine oxidase" evidence="1">
    <location>
        <begin position="64"/>
        <end position="564"/>
    </location>
</feature>
<dbReference type="RefSeq" id="WP_246003117.1">
    <property type="nucleotide sequence ID" value="NZ_QJKF01000014.1"/>
</dbReference>
<keyword evidence="3" id="KW-1185">Reference proteome</keyword>
<dbReference type="GO" id="GO:0016491">
    <property type="term" value="F:oxidoreductase activity"/>
    <property type="evidence" value="ECO:0007669"/>
    <property type="project" value="InterPro"/>
</dbReference>
<dbReference type="Proteomes" id="UP000247569">
    <property type="component" value="Unassembled WGS sequence"/>
</dbReference>